<gene>
    <name evidence="1" type="ORF">BOTNAR_0050g00250</name>
</gene>
<dbReference type="AlphaFoldDB" id="A0A4Z1J072"/>
<dbReference type="EMBL" id="PQXJ01000050">
    <property type="protein sequence ID" value="TGO66991.1"/>
    <property type="molecule type" value="Genomic_DNA"/>
</dbReference>
<protein>
    <submittedName>
        <fullName evidence="1">Uncharacterized protein</fullName>
    </submittedName>
</protein>
<reference evidence="1 2" key="1">
    <citation type="submission" date="2017-12" db="EMBL/GenBank/DDBJ databases">
        <title>Comparative genomics of Botrytis spp.</title>
        <authorList>
            <person name="Valero-Jimenez C.A."/>
            <person name="Tapia P."/>
            <person name="Veloso J."/>
            <person name="Silva-Moreno E."/>
            <person name="Staats M."/>
            <person name="Valdes J.H."/>
            <person name="Van Kan J.A.L."/>
        </authorList>
    </citation>
    <scope>NUCLEOTIDE SEQUENCE [LARGE SCALE GENOMIC DNA]</scope>
    <source>
        <strain evidence="1 2">MUCL2120</strain>
    </source>
</reference>
<evidence type="ECO:0000313" key="2">
    <source>
        <dbReference type="Proteomes" id="UP000297452"/>
    </source>
</evidence>
<dbReference type="Proteomes" id="UP000297452">
    <property type="component" value="Unassembled WGS sequence"/>
</dbReference>
<proteinExistence type="predicted"/>
<organism evidence="1 2">
    <name type="scientific">Botryotinia narcissicola</name>
    <dbReference type="NCBI Taxonomy" id="278944"/>
    <lineage>
        <taxon>Eukaryota</taxon>
        <taxon>Fungi</taxon>
        <taxon>Dikarya</taxon>
        <taxon>Ascomycota</taxon>
        <taxon>Pezizomycotina</taxon>
        <taxon>Leotiomycetes</taxon>
        <taxon>Helotiales</taxon>
        <taxon>Sclerotiniaceae</taxon>
        <taxon>Botryotinia</taxon>
    </lineage>
</organism>
<keyword evidence="2" id="KW-1185">Reference proteome</keyword>
<evidence type="ECO:0000313" key="1">
    <source>
        <dbReference type="EMBL" id="TGO66991.1"/>
    </source>
</evidence>
<accession>A0A4Z1J072</accession>
<name>A0A4Z1J072_9HELO</name>
<comment type="caution">
    <text evidence="1">The sequence shown here is derived from an EMBL/GenBank/DDBJ whole genome shotgun (WGS) entry which is preliminary data.</text>
</comment>
<sequence length="64" mass="7243">MYVLLIEELFRGEAKIPEADPVFDFGLLPMKCERNLNNLMTRKKLAWCASAVPRFSVGGSINKI</sequence>